<dbReference type="CDD" id="cd00054">
    <property type="entry name" value="EGF_CA"/>
    <property type="match status" value="2"/>
</dbReference>
<keyword evidence="7" id="KW-0106">Calcium</keyword>
<dbReference type="PROSITE" id="PS50835">
    <property type="entry name" value="IG_LIKE"/>
    <property type="match status" value="1"/>
</dbReference>
<dbReference type="SMART" id="SM00032">
    <property type="entry name" value="CCP"/>
    <property type="match status" value="2"/>
</dbReference>
<feature type="domain" description="EGF-like" evidence="12">
    <location>
        <begin position="1786"/>
        <end position="1825"/>
    </location>
</feature>
<evidence type="ECO:0000259" key="15">
    <source>
        <dbReference type="PROSITE" id="PS50923"/>
    </source>
</evidence>
<dbReference type="SMART" id="SM00409">
    <property type="entry name" value="IG"/>
    <property type="match status" value="1"/>
</dbReference>
<dbReference type="SMART" id="SM00458">
    <property type="entry name" value="RICIN"/>
    <property type="match status" value="1"/>
</dbReference>
<evidence type="ECO:0000256" key="2">
    <source>
        <dbReference type="ARBA" id="ARBA00022525"/>
    </source>
</evidence>
<dbReference type="InterPro" id="IPR000772">
    <property type="entry name" value="Ricin_B_lectin"/>
</dbReference>
<dbReference type="InterPro" id="IPR003598">
    <property type="entry name" value="Ig_sub2"/>
</dbReference>
<dbReference type="Gene3D" id="2.60.120.260">
    <property type="entry name" value="Galactose-binding domain-like"/>
    <property type="match status" value="1"/>
</dbReference>
<dbReference type="PROSITE" id="PS00010">
    <property type="entry name" value="ASX_HYDROXYL"/>
    <property type="match status" value="3"/>
</dbReference>
<dbReference type="Proteomes" id="UP001159405">
    <property type="component" value="Unassembled WGS sequence"/>
</dbReference>
<dbReference type="Gene3D" id="2.20.100.10">
    <property type="entry name" value="Thrombospondin type-1 (TSP1) repeat"/>
    <property type="match status" value="5"/>
</dbReference>
<reference evidence="16 17" key="1">
    <citation type="submission" date="2022-05" db="EMBL/GenBank/DDBJ databases">
        <authorList>
            <consortium name="Genoscope - CEA"/>
            <person name="William W."/>
        </authorList>
    </citation>
    <scope>NUCLEOTIDE SEQUENCE [LARGE SCALE GENOMIC DNA]</scope>
</reference>
<dbReference type="Pfam" id="PF02494">
    <property type="entry name" value="HYR"/>
    <property type="match status" value="2"/>
</dbReference>
<dbReference type="PROSITE" id="PS01187">
    <property type="entry name" value="EGF_CA"/>
    <property type="match status" value="1"/>
</dbReference>
<dbReference type="InterPro" id="IPR036179">
    <property type="entry name" value="Ig-like_dom_sf"/>
</dbReference>
<dbReference type="PANTHER" id="PTHR22906">
    <property type="entry name" value="PROPERDIN"/>
    <property type="match status" value="1"/>
</dbReference>
<evidence type="ECO:0000256" key="5">
    <source>
        <dbReference type="ARBA" id="ARBA00022729"/>
    </source>
</evidence>
<dbReference type="InterPro" id="IPR018097">
    <property type="entry name" value="EGF_Ca-bd_CS"/>
</dbReference>
<dbReference type="Pfam" id="PF12662">
    <property type="entry name" value="cEGF"/>
    <property type="match status" value="2"/>
</dbReference>
<dbReference type="InterPro" id="IPR036383">
    <property type="entry name" value="TSP1_rpt_sf"/>
</dbReference>
<evidence type="ECO:0000256" key="11">
    <source>
        <dbReference type="SAM" id="Coils"/>
    </source>
</evidence>
<evidence type="ECO:0000256" key="10">
    <source>
        <dbReference type="PROSITE-ProRule" id="PRU00302"/>
    </source>
</evidence>
<comment type="subcellular location">
    <subcellularLocation>
        <location evidence="1">Secreted</location>
    </subcellularLocation>
</comment>
<dbReference type="SUPFAM" id="SSF57196">
    <property type="entry name" value="EGF/Laminin"/>
    <property type="match status" value="1"/>
</dbReference>
<dbReference type="PROSITE" id="PS50923">
    <property type="entry name" value="SUSHI"/>
    <property type="match status" value="2"/>
</dbReference>
<dbReference type="SUPFAM" id="SSF57535">
    <property type="entry name" value="Complement control module/SCR domain"/>
    <property type="match status" value="2"/>
</dbReference>
<dbReference type="Pfam" id="PF07645">
    <property type="entry name" value="EGF_CA"/>
    <property type="match status" value="1"/>
</dbReference>
<dbReference type="SUPFAM" id="SSF48726">
    <property type="entry name" value="Immunoglobulin"/>
    <property type="match status" value="1"/>
</dbReference>
<dbReference type="InterPro" id="IPR013098">
    <property type="entry name" value="Ig_I-set"/>
</dbReference>
<dbReference type="SUPFAM" id="SSF57184">
    <property type="entry name" value="Growth factor receptor domain"/>
    <property type="match status" value="1"/>
</dbReference>
<feature type="domain" description="Sushi" evidence="15">
    <location>
        <begin position="1981"/>
        <end position="2044"/>
    </location>
</feature>
<dbReference type="Pfam" id="PF14670">
    <property type="entry name" value="FXa_inhibition"/>
    <property type="match status" value="1"/>
</dbReference>
<evidence type="ECO:0000259" key="12">
    <source>
        <dbReference type="PROSITE" id="PS50026"/>
    </source>
</evidence>
<evidence type="ECO:0000259" key="14">
    <source>
        <dbReference type="PROSITE" id="PS50835"/>
    </source>
</evidence>
<evidence type="ECO:0000256" key="8">
    <source>
        <dbReference type="ARBA" id="ARBA00023157"/>
    </source>
</evidence>
<dbReference type="InterPro" id="IPR000742">
    <property type="entry name" value="EGF"/>
</dbReference>
<keyword evidence="11" id="KW-0175">Coiled coil</keyword>
<evidence type="ECO:0000259" key="13">
    <source>
        <dbReference type="PROSITE" id="PS50825"/>
    </source>
</evidence>
<dbReference type="SMART" id="SM00607">
    <property type="entry name" value="FTP"/>
    <property type="match status" value="1"/>
</dbReference>
<dbReference type="SMART" id="SM01411">
    <property type="entry name" value="Ephrin_rec_like"/>
    <property type="match status" value="3"/>
</dbReference>
<dbReference type="Gene3D" id="2.80.10.50">
    <property type="match status" value="2"/>
</dbReference>
<organism evidence="16 17">
    <name type="scientific">Porites lobata</name>
    <dbReference type="NCBI Taxonomy" id="104759"/>
    <lineage>
        <taxon>Eukaryota</taxon>
        <taxon>Metazoa</taxon>
        <taxon>Cnidaria</taxon>
        <taxon>Anthozoa</taxon>
        <taxon>Hexacorallia</taxon>
        <taxon>Scleractinia</taxon>
        <taxon>Fungiina</taxon>
        <taxon>Poritidae</taxon>
        <taxon>Porites</taxon>
    </lineage>
</organism>
<feature type="domain" description="EGF-like" evidence="12">
    <location>
        <begin position="1872"/>
        <end position="1913"/>
    </location>
</feature>
<gene>
    <name evidence="16" type="ORF">PLOB_00038337</name>
</gene>
<dbReference type="InterPro" id="IPR003599">
    <property type="entry name" value="Ig_sub"/>
</dbReference>
<dbReference type="Pfam" id="PF07699">
    <property type="entry name" value="Ephrin_rec_like"/>
    <property type="match status" value="2"/>
</dbReference>
<dbReference type="InterPro" id="IPR013783">
    <property type="entry name" value="Ig-like_fold"/>
</dbReference>
<dbReference type="Pfam" id="PF00652">
    <property type="entry name" value="Ricin_B_lectin"/>
    <property type="match status" value="1"/>
</dbReference>
<dbReference type="InterPro" id="IPR003410">
    <property type="entry name" value="HYR_dom"/>
</dbReference>
<protein>
    <submittedName>
        <fullName evidence="16">Uncharacterized protein</fullName>
    </submittedName>
</protein>
<dbReference type="SMART" id="SM00209">
    <property type="entry name" value="TSP1"/>
    <property type="match status" value="5"/>
</dbReference>
<dbReference type="Pfam" id="PF07679">
    <property type="entry name" value="I-set"/>
    <property type="match status" value="1"/>
</dbReference>
<keyword evidence="8" id="KW-1015">Disulfide bond</keyword>
<dbReference type="Gene3D" id="2.60.40.10">
    <property type="entry name" value="Immunoglobulins"/>
    <property type="match status" value="1"/>
</dbReference>
<dbReference type="EMBL" id="CALNXK010000057">
    <property type="protein sequence ID" value="CAH3136216.1"/>
    <property type="molecule type" value="Genomic_DNA"/>
</dbReference>
<dbReference type="Gene3D" id="2.10.50.10">
    <property type="entry name" value="Tumor Necrosis Factor Receptor, subunit A, domain 2"/>
    <property type="match status" value="2"/>
</dbReference>
<dbReference type="PROSITE" id="PS01186">
    <property type="entry name" value="EGF_2"/>
    <property type="match status" value="2"/>
</dbReference>
<keyword evidence="17" id="KW-1185">Reference proteome</keyword>
<dbReference type="InterPro" id="IPR008979">
    <property type="entry name" value="Galactose-bd-like_sf"/>
</dbReference>
<dbReference type="SUPFAM" id="SSF82895">
    <property type="entry name" value="TSP-1 type 1 repeat"/>
    <property type="match status" value="5"/>
</dbReference>
<evidence type="ECO:0000313" key="17">
    <source>
        <dbReference type="Proteomes" id="UP001159405"/>
    </source>
</evidence>
<dbReference type="InterPro" id="IPR001881">
    <property type="entry name" value="EGF-like_Ca-bd_dom"/>
</dbReference>
<name>A0ABN8P7E6_9CNID</name>
<dbReference type="InterPro" id="IPR049883">
    <property type="entry name" value="NOTCH1_EGF-like"/>
</dbReference>
<dbReference type="CDD" id="cd23417">
    <property type="entry name" value="beta-trefoil_Ricin_MytiLec-like"/>
    <property type="match status" value="1"/>
</dbReference>
<dbReference type="InterPro" id="IPR035992">
    <property type="entry name" value="Ricin_B-like_lectins"/>
</dbReference>
<keyword evidence="10" id="KW-0768">Sushi</keyword>
<evidence type="ECO:0000256" key="7">
    <source>
        <dbReference type="ARBA" id="ARBA00022837"/>
    </source>
</evidence>
<dbReference type="PROSITE" id="PS50231">
    <property type="entry name" value="RICIN_B_LECTIN"/>
    <property type="match status" value="1"/>
</dbReference>
<dbReference type="SUPFAM" id="SSF50370">
    <property type="entry name" value="Ricin B-like lectins"/>
    <property type="match status" value="2"/>
</dbReference>
<feature type="non-terminal residue" evidence="16">
    <location>
        <position position="1"/>
    </location>
</feature>
<dbReference type="PROSITE" id="PS50026">
    <property type="entry name" value="EGF_3"/>
    <property type="match status" value="2"/>
</dbReference>
<proteinExistence type="predicted"/>
<feature type="domain" description="Ig-like" evidence="14">
    <location>
        <begin position="2410"/>
        <end position="2506"/>
    </location>
</feature>
<dbReference type="InterPro" id="IPR026823">
    <property type="entry name" value="cEGF"/>
</dbReference>
<dbReference type="InterPro" id="IPR035976">
    <property type="entry name" value="Sushi/SCR/CCP_sf"/>
</dbReference>
<dbReference type="InterPro" id="IPR000884">
    <property type="entry name" value="TSP1_rpt"/>
</dbReference>
<dbReference type="Pfam" id="PF00090">
    <property type="entry name" value="TSP_1"/>
    <property type="match status" value="5"/>
</dbReference>
<evidence type="ECO:0000256" key="3">
    <source>
        <dbReference type="ARBA" id="ARBA00022536"/>
    </source>
</evidence>
<keyword evidence="3 9" id="KW-0245">EGF-like domain</keyword>
<dbReference type="SMART" id="SM00408">
    <property type="entry name" value="IGc2"/>
    <property type="match status" value="1"/>
</dbReference>
<keyword evidence="2" id="KW-0964">Secreted</keyword>
<dbReference type="PROSITE" id="PS50092">
    <property type="entry name" value="TSP1"/>
    <property type="match status" value="5"/>
</dbReference>
<dbReference type="PANTHER" id="PTHR22906:SF43">
    <property type="entry name" value="PROPERDIN"/>
    <property type="match status" value="1"/>
</dbReference>
<evidence type="ECO:0000256" key="4">
    <source>
        <dbReference type="ARBA" id="ARBA00022723"/>
    </source>
</evidence>
<dbReference type="Gene3D" id="2.10.70.10">
    <property type="entry name" value="Complement Module, domain 1"/>
    <property type="match status" value="2"/>
</dbReference>
<sequence>ICFITVDGGWSDWSAWSGCAAGICAGNQRIRTRTCTNPLPSEDGAWCTGENAEQLDCMIDGGYTEWSQWSLCEEPCGGSVVNRTRTCTNPTPTSDGNPCSGDAFQTKLECTSPCASNPLDGEWGPWTPWTQCSQTCGISGGSILSRTRLCNQPPPMNGGKPCAGNDTETAKSCLTPCPVDGGFSLWSTWTTCSATCGTGTQSRNRTCTNPVPASNGLNCTGDYSEATSCKIASCPGAIDGGFSEWSNWTACSEPQYCLQGFSKRTRTCTNPPPANGGDDCVGLSVENKDCPTQADGCTVYQPSKPDKTSVDPKSWIALECGATEKFSATGAYKEDVPSAVYSNFDFMKTELESGWFAIKIEADDQDDYGIKNLTKVCFEIIDPLTIKKVVDNKATYYSTIDVLPEWTRPNETENVPAISIWIDDAQALRKYEFQCSKADEYSPLSGYKITDVRFLYYTEGNSQTFKAKGDYTLETGNVFASEVWTDVQSGGVYAEGTADSATFEELMSSHGVNPVDMPDYFVDALEGAGLWDFTLEPVEYLRKLEKSGIYRITGSFDIVGVPIHVEVLTGMKYARPQFAVGFSFDQESYGKLSEQLSGIGVDFLDVIGLNLEIGISFQVSEILGIQQLAVDAETTFSKEPLHSLVTTSVPNGIYAAAQLVLPKDCKNNKFCEIVKMILGPTVKWYITGNFEWKKIKVATGFANIRICEGLSFSKLELYVEAEFNNTHTHTKMGFHAEIEVPVNGEIERDGIKAPGNELFLFGVLEYDFLEQEVSGKLGMRGMWRKAYWIDWLSMGDIFVGLTYKVGAPIPITGVQFGMAVEFGYDCLIPADFNDDGHCFGGSGYVGVGEPQFFYASITALTLGKVFRLFGATFQLPPPIAATGFPEGAESSYATADFDLRVAGGPYIYQGFMIKGTVNILGWGIFAHVTLSETAIFVDLKPDPVDILGIAKIVRSPTNSSQGPWFYVDARQSPPYLEAYIEGYTKLLGISTYCRMNLTMTHMELLLQGDFLGLIKAEVFVSASYSLTFDSAEFYVRVTVDLDGINEALDEAAKAVQATFDAAEKELRNAREAVVEAKEDCKRKMSLECDSCKNLKCKEAEENCKGHLDAAGKWISKNILAPVGKAVKKVFKGWKKKRGLEKLRNDNFAQHLRRRRFVSKFICEGIVGGSCEGIAHLCEGTCKLVEAIGKGLCNVMDVAVGFLKLTEMATAWVGSAINFILTAFRVNSIKIEFALSTYAAGGFPDMIFSAGVDLEIFGKSLYLSIAFNLNDPVGSLKVGADSSTEWYKNKMNKENPTDTSENYYDNPNPHVDFQLSEHFFIENQQSATDDRYGPCLYVDSETDGAFIKVTGCNETDERQSWYYTPKGQVKNSYSQLCIDTNGASQGTNLIQSTCDERQDDQNFQCDLAVRSIKRRRADQCWTLGSTSVNGPGSLVHFGSLKCIHPVGGGDSVSEGNKLMIFAGCSESRLEFKLDNGSLIHTTSGKCVQPVGEVTDGVALGLYSSCGGHQFSFTTGGSLQHVGSTKCVDTQSGVMLPANNDEIVLSSACENTDFSTFKEHLKFNFIPTDPHVHLDKCTHFDQARLDQRFEVVNEIAASICSKFDQNLALKKTTEQSSTDNNGFSSRAVDDNLGPYYDSKSCTHTKQEENPWWRVDLGREYIVTDVQIINRFNHYERLKNFEVRVGVNEDNLQNPTCSDRVTSVGQGAALTLSCDPPIPGRYVSVQMFGEGILSICEVMVYSRVGALADLCQLDNGGCEQVCYNLCNLKVQCDCWPGYTLAYDGKTCMDKDECQSNNGGCDYAHGLCINTPGSYHCACKQGYELQENSLFLCEDFNECDLNNAGCEHVCNNTGGSFNCDCRAGFKLKDDLRGCEDVDECAEADEGGCEHTCTNYEGGYYCSCNDGYRLMGDDKSCEEIYCPALEAPFRGSISPSSCTDERANIQRDTACTYGCESGHYVTGGNNSLTCQIDGFWQGTVPYCKPVVCLKLTVPDQGGVVPASCSMTDVEYGTRCVFYCDDGYQLSGPRYTTCQNDTSWSEIASLSCVQVYTDPWISCPIDRVEELEPDKSTVVLGYKWQLPRTNMDSVSVSPSNYDENYAFPVGRHRVTWTGISESGTHKSCSFHITVNDVTPPTVQNCPSNITDRTNSLQKSVTWTPPTFTDNVAVVSVLSNREPGFIMDTYTSLTVQYTSSDAAGNVVYCTFDITLEGTTCPIISHPNNGLATQFGLFLQLTCNSDYFFNPQPPGYTGLFINPSYRCEDNKWVSMNSEEAVLSGKLDCMKYVTYSGSPCLPGSILVDDQVCLNCPPGTYGDSESNTCKECGIGFYQDEEGKPECQPCAKRYSTAIAGSKNSSDCRPICRTGKYSTNNGVCPCKKCPLGTYQDTEQMTSCKACPAGTNTLQNGSQSINDCVAPVQITEIIPNADLNVIESDTFSILCNVEGSPAPDATWNKTAGSLPMDRTTINHIYDLEAKLTGVEMVITGAVVSDSGTYECKATNTQGTVTKQIYVQVDAVEGSSTRYFRC</sequence>
<dbReference type="SMART" id="SM00181">
    <property type="entry name" value="EGF"/>
    <property type="match status" value="6"/>
</dbReference>
<dbReference type="InterPro" id="IPR000152">
    <property type="entry name" value="EGF-type_Asp/Asn_hydroxyl_site"/>
</dbReference>
<dbReference type="InterPro" id="IPR007110">
    <property type="entry name" value="Ig-like_dom"/>
</dbReference>
<comment type="caution">
    <text evidence="9">Lacks conserved residue(s) required for the propagation of feature annotation.</text>
</comment>
<feature type="domain" description="Sushi" evidence="15">
    <location>
        <begin position="1915"/>
        <end position="1980"/>
    </location>
</feature>
<dbReference type="SMART" id="SM00179">
    <property type="entry name" value="EGF_CA"/>
    <property type="match status" value="3"/>
</dbReference>
<dbReference type="InterPro" id="IPR009030">
    <property type="entry name" value="Growth_fac_rcpt_cys_sf"/>
</dbReference>
<dbReference type="InterPro" id="IPR011641">
    <property type="entry name" value="Tyr-kin_ephrin_A/B_rcpt-like"/>
</dbReference>
<evidence type="ECO:0000256" key="6">
    <source>
        <dbReference type="ARBA" id="ARBA00022737"/>
    </source>
</evidence>
<dbReference type="CDD" id="cd00033">
    <property type="entry name" value="CCP"/>
    <property type="match status" value="2"/>
</dbReference>
<dbReference type="SUPFAM" id="SSF49785">
    <property type="entry name" value="Galactose-binding domain-like"/>
    <property type="match status" value="1"/>
</dbReference>
<dbReference type="Pfam" id="PF22633">
    <property type="entry name" value="F5_F8_type_C_2"/>
    <property type="match status" value="1"/>
</dbReference>
<feature type="coiled-coil region" evidence="11">
    <location>
        <begin position="1045"/>
        <end position="1079"/>
    </location>
</feature>
<accession>A0ABN8P7E6</accession>
<dbReference type="PROSITE" id="PS50825">
    <property type="entry name" value="HYR"/>
    <property type="match status" value="1"/>
</dbReference>
<dbReference type="InterPro" id="IPR000436">
    <property type="entry name" value="Sushi_SCR_CCP_dom"/>
</dbReference>
<dbReference type="InterPro" id="IPR006585">
    <property type="entry name" value="FTP1"/>
</dbReference>
<dbReference type="Gene3D" id="2.10.25.10">
    <property type="entry name" value="Laminin"/>
    <property type="match status" value="4"/>
</dbReference>
<evidence type="ECO:0000313" key="16">
    <source>
        <dbReference type="EMBL" id="CAH3136216.1"/>
    </source>
</evidence>
<evidence type="ECO:0000256" key="9">
    <source>
        <dbReference type="PROSITE-ProRule" id="PRU00076"/>
    </source>
</evidence>
<feature type="domain" description="HYR" evidence="13">
    <location>
        <begin position="2125"/>
        <end position="2206"/>
    </location>
</feature>
<keyword evidence="5" id="KW-0732">Signal</keyword>
<dbReference type="InterPro" id="IPR052065">
    <property type="entry name" value="Compl_asym_regulator"/>
</dbReference>
<keyword evidence="6" id="KW-0677">Repeat</keyword>
<keyword evidence="4" id="KW-0479">Metal-binding</keyword>
<comment type="caution">
    <text evidence="16">The sequence shown here is derived from an EMBL/GenBank/DDBJ whole genome shotgun (WGS) entry which is preliminary data.</text>
</comment>
<dbReference type="Pfam" id="PF00084">
    <property type="entry name" value="Sushi"/>
    <property type="match status" value="2"/>
</dbReference>
<evidence type="ECO:0000256" key="1">
    <source>
        <dbReference type="ARBA" id="ARBA00004613"/>
    </source>
</evidence>